<organism evidence="2">
    <name type="scientific">Cladocopium goreaui</name>
    <dbReference type="NCBI Taxonomy" id="2562237"/>
    <lineage>
        <taxon>Eukaryota</taxon>
        <taxon>Sar</taxon>
        <taxon>Alveolata</taxon>
        <taxon>Dinophyceae</taxon>
        <taxon>Suessiales</taxon>
        <taxon>Symbiodiniaceae</taxon>
        <taxon>Cladocopium</taxon>
    </lineage>
</organism>
<protein>
    <submittedName>
        <fullName evidence="4">Transmembrane protein</fullName>
    </submittedName>
</protein>
<evidence type="ECO:0000313" key="2">
    <source>
        <dbReference type="EMBL" id="CAI4008915.1"/>
    </source>
</evidence>
<sequence>MATSMKRIPTDQLIEEQKKGAPIILCVSFCAPACCCFWIPLLFFLGAANVLQTCENYESFTAWLRTYGLVPMCCGIVFQVLVTLTACCGNHMLFKLALRLQILTGCVSVGMMIWGWVEWSKTEEVPCVGNDDINPRTLALVFLILGSIGAPSVLAGALYRGLCGDVNMRKVKEPEGV</sequence>
<keyword evidence="1" id="KW-1133">Transmembrane helix</keyword>
<feature type="transmembrane region" description="Helical" evidence="1">
    <location>
        <begin position="21"/>
        <end position="47"/>
    </location>
</feature>
<reference evidence="3" key="2">
    <citation type="submission" date="2024-04" db="EMBL/GenBank/DDBJ databases">
        <authorList>
            <person name="Chen Y."/>
            <person name="Shah S."/>
            <person name="Dougan E. K."/>
            <person name="Thang M."/>
            <person name="Chan C."/>
        </authorList>
    </citation>
    <scope>NUCLEOTIDE SEQUENCE [LARGE SCALE GENOMIC DNA]</scope>
</reference>
<feature type="transmembrane region" description="Helical" evidence="1">
    <location>
        <begin position="67"/>
        <end position="89"/>
    </location>
</feature>
<keyword evidence="1 4" id="KW-0812">Transmembrane</keyword>
<dbReference type="OrthoDB" id="442517at2759"/>
<dbReference type="Proteomes" id="UP001152797">
    <property type="component" value="Unassembled WGS sequence"/>
</dbReference>
<proteinExistence type="predicted"/>
<dbReference type="AlphaFoldDB" id="A0A9P1DEU1"/>
<comment type="caution">
    <text evidence="2">The sequence shown here is derived from an EMBL/GenBank/DDBJ whole genome shotgun (WGS) entry which is preliminary data.</text>
</comment>
<evidence type="ECO:0000313" key="4">
    <source>
        <dbReference type="EMBL" id="CAL4796227.1"/>
    </source>
</evidence>
<gene>
    <name evidence="2" type="ORF">C1SCF055_LOCUS34306</name>
</gene>
<name>A0A9P1DEU1_9DINO</name>
<evidence type="ECO:0000313" key="3">
    <source>
        <dbReference type="EMBL" id="CAL1162290.1"/>
    </source>
</evidence>
<accession>A0A9P1DEU1</accession>
<dbReference type="EMBL" id="CAMXCT010004417">
    <property type="protein sequence ID" value="CAI4008915.1"/>
    <property type="molecule type" value="Genomic_DNA"/>
</dbReference>
<keyword evidence="1" id="KW-0472">Membrane</keyword>
<feature type="transmembrane region" description="Helical" evidence="1">
    <location>
        <begin position="137"/>
        <end position="159"/>
    </location>
</feature>
<feature type="transmembrane region" description="Helical" evidence="1">
    <location>
        <begin position="96"/>
        <end position="117"/>
    </location>
</feature>
<dbReference type="EMBL" id="CAMXCT030004417">
    <property type="protein sequence ID" value="CAL4796227.1"/>
    <property type="molecule type" value="Genomic_DNA"/>
</dbReference>
<evidence type="ECO:0000313" key="5">
    <source>
        <dbReference type="Proteomes" id="UP001152797"/>
    </source>
</evidence>
<evidence type="ECO:0000256" key="1">
    <source>
        <dbReference type="SAM" id="Phobius"/>
    </source>
</evidence>
<dbReference type="EMBL" id="CAMXCT020004417">
    <property type="protein sequence ID" value="CAL1162290.1"/>
    <property type="molecule type" value="Genomic_DNA"/>
</dbReference>
<reference evidence="2" key="1">
    <citation type="submission" date="2022-10" db="EMBL/GenBank/DDBJ databases">
        <authorList>
            <person name="Chen Y."/>
            <person name="Dougan E. K."/>
            <person name="Chan C."/>
            <person name="Rhodes N."/>
            <person name="Thang M."/>
        </authorList>
    </citation>
    <scope>NUCLEOTIDE SEQUENCE</scope>
</reference>
<keyword evidence="5" id="KW-1185">Reference proteome</keyword>